<reference evidence="1 2" key="1">
    <citation type="journal article" date="2023" name="Plants (Basel)">
        <title>Bridging the Gap: Combining Genomics and Transcriptomics Approaches to Understand Stylosanthes scabra, an Orphan Legume from the Brazilian Caatinga.</title>
        <authorList>
            <person name="Ferreira-Neto J.R.C."/>
            <person name="da Silva M.D."/>
            <person name="Binneck E."/>
            <person name="de Melo N.F."/>
            <person name="da Silva R.H."/>
            <person name="de Melo A.L.T.M."/>
            <person name="Pandolfi V."/>
            <person name="Bustamante F.O."/>
            <person name="Brasileiro-Vidal A.C."/>
            <person name="Benko-Iseppon A.M."/>
        </authorList>
    </citation>
    <scope>NUCLEOTIDE SEQUENCE [LARGE SCALE GENOMIC DNA]</scope>
    <source>
        <tissue evidence="1">Leaves</tissue>
    </source>
</reference>
<keyword evidence="2" id="KW-1185">Reference proteome</keyword>
<comment type="caution">
    <text evidence="1">The sequence shown here is derived from an EMBL/GenBank/DDBJ whole genome shotgun (WGS) entry which is preliminary data.</text>
</comment>
<organism evidence="1 2">
    <name type="scientific">Stylosanthes scabra</name>
    <dbReference type="NCBI Taxonomy" id="79078"/>
    <lineage>
        <taxon>Eukaryota</taxon>
        <taxon>Viridiplantae</taxon>
        <taxon>Streptophyta</taxon>
        <taxon>Embryophyta</taxon>
        <taxon>Tracheophyta</taxon>
        <taxon>Spermatophyta</taxon>
        <taxon>Magnoliopsida</taxon>
        <taxon>eudicotyledons</taxon>
        <taxon>Gunneridae</taxon>
        <taxon>Pentapetalae</taxon>
        <taxon>rosids</taxon>
        <taxon>fabids</taxon>
        <taxon>Fabales</taxon>
        <taxon>Fabaceae</taxon>
        <taxon>Papilionoideae</taxon>
        <taxon>50 kb inversion clade</taxon>
        <taxon>dalbergioids sensu lato</taxon>
        <taxon>Dalbergieae</taxon>
        <taxon>Pterocarpus clade</taxon>
        <taxon>Stylosanthes</taxon>
    </lineage>
</organism>
<dbReference type="EMBL" id="JASCZI010093693">
    <property type="protein sequence ID" value="MED6153436.1"/>
    <property type="molecule type" value="Genomic_DNA"/>
</dbReference>
<evidence type="ECO:0000313" key="2">
    <source>
        <dbReference type="Proteomes" id="UP001341840"/>
    </source>
</evidence>
<dbReference type="Proteomes" id="UP001341840">
    <property type="component" value="Unassembled WGS sequence"/>
</dbReference>
<protein>
    <submittedName>
        <fullName evidence="1">Uncharacterized protein</fullName>
    </submittedName>
</protein>
<accession>A0ABU6TX15</accession>
<proteinExistence type="predicted"/>
<evidence type="ECO:0000313" key="1">
    <source>
        <dbReference type="EMBL" id="MED6153436.1"/>
    </source>
</evidence>
<sequence length="141" mass="15603">MKWLGQGFKLGKPFTRYQDLPGLPDIAQAHNRITCSGLIRRCHRRRSLVSLLLMSSSNPLNKSGSSLSSPKVISSPLLTSSVNLLNNGSVYGPLPWRINNKTWERYSFHGFEYLEVPPVIPNSKVDVGVGLSWGAKPSGRL</sequence>
<name>A0ABU6TX15_9FABA</name>
<gene>
    <name evidence="1" type="ORF">PIB30_102002</name>
</gene>